<keyword evidence="2" id="KW-0812">Transmembrane</keyword>
<protein>
    <recommendedName>
        <fullName evidence="3">DUF6542 domain-containing protein</fullName>
    </recommendedName>
</protein>
<evidence type="ECO:0000313" key="5">
    <source>
        <dbReference type="Proteomes" id="UP000308705"/>
    </source>
</evidence>
<dbReference type="Proteomes" id="UP000308705">
    <property type="component" value="Unassembled WGS sequence"/>
</dbReference>
<proteinExistence type="predicted"/>
<gene>
    <name evidence="4" type="ORF">FDA94_35730</name>
</gene>
<dbReference type="EMBL" id="SZQA01000057">
    <property type="protein sequence ID" value="TKK80677.1"/>
    <property type="molecule type" value="Genomic_DNA"/>
</dbReference>
<sequence length="155" mass="16708">MRVTARGAITLLFFVCLLGQITLPGPFFLVGVLAAVWLVNPRDLLTLVVSPPLVFFVSALVVEVLSALGADSALQSLGLGMFTTLSAAAPWLFAGSALALGLAWYRGLPQSVRATREDMKNRVPAPRKSKEFDAEPEGYFEPKVYGTAKEERPQA</sequence>
<feature type="domain" description="DUF6542" evidence="3">
    <location>
        <begin position="2"/>
        <end position="110"/>
    </location>
</feature>
<dbReference type="InterPro" id="IPR046672">
    <property type="entry name" value="DUF6542"/>
</dbReference>
<feature type="transmembrane region" description="Helical" evidence="2">
    <location>
        <begin position="44"/>
        <end position="65"/>
    </location>
</feature>
<accession>A0A4U3M0M0</accession>
<evidence type="ECO:0000313" key="4">
    <source>
        <dbReference type="EMBL" id="TKK80677.1"/>
    </source>
</evidence>
<feature type="transmembrane region" description="Helical" evidence="2">
    <location>
        <begin position="77"/>
        <end position="105"/>
    </location>
</feature>
<keyword evidence="2" id="KW-0472">Membrane</keyword>
<evidence type="ECO:0000256" key="1">
    <source>
        <dbReference type="SAM" id="MobiDB-lite"/>
    </source>
</evidence>
<name>A0A4U3M0M0_9ACTN</name>
<dbReference type="OrthoDB" id="3477680at2"/>
<evidence type="ECO:0000256" key="2">
    <source>
        <dbReference type="SAM" id="Phobius"/>
    </source>
</evidence>
<reference evidence="4 5" key="1">
    <citation type="submission" date="2019-04" db="EMBL/GenBank/DDBJ databases">
        <title>Herbidospora sp. NEAU-GS14.nov., a novel actinomycete isolated from soil.</title>
        <authorList>
            <person name="Han L."/>
        </authorList>
    </citation>
    <scope>NUCLEOTIDE SEQUENCE [LARGE SCALE GENOMIC DNA]</scope>
    <source>
        <strain evidence="4 5">NEAU-GS14</strain>
    </source>
</reference>
<keyword evidence="5" id="KW-1185">Reference proteome</keyword>
<keyword evidence="2" id="KW-1133">Transmembrane helix</keyword>
<comment type="caution">
    <text evidence="4">The sequence shown here is derived from an EMBL/GenBank/DDBJ whole genome shotgun (WGS) entry which is preliminary data.</text>
</comment>
<evidence type="ECO:0000259" key="3">
    <source>
        <dbReference type="Pfam" id="PF20177"/>
    </source>
</evidence>
<feature type="region of interest" description="Disordered" evidence="1">
    <location>
        <begin position="116"/>
        <end position="155"/>
    </location>
</feature>
<dbReference type="AlphaFoldDB" id="A0A4U3M0M0"/>
<feature type="transmembrane region" description="Helical" evidence="2">
    <location>
        <begin position="12"/>
        <end position="38"/>
    </location>
</feature>
<organism evidence="4 5">
    <name type="scientific">Herbidospora galbida</name>
    <dbReference type="NCBI Taxonomy" id="2575442"/>
    <lineage>
        <taxon>Bacteria</taxon>
        <taxon>Bacillati</taxon>
        <taxon>Actinomycetota</taxon>
        <taxon>Actinomycetes</taxon>
        <taxon>Streptosporangiales</taxon>
        <taxon>Streptosporangiaceae</taxon>
        <taxon>Herbidospora</taxon>
    </lineage>
</organism>
<dbReference type="Pfam" id="PF20177">
    <property type="entry name" value="DUF6542"/>
    <property type="match status" value="1"/>
</dbReference>
<dbReference type="RefSeq" id="WP_137251456.1">
    <property type="nucleotide sequence ID" value="NZ_SZQA01000057.1"/>
</dbReference>